<feature type="compositionally biased region" description="Polar residues" evidence="1">
    <location>
        <begin position="286"/>
        <end position="296"/>
    </location>
</feature>
<dbReference type="CDD" id="cd00143">
    <property type="entry name" value="PP2Cc"/>
    <property type="match status" value="1"/>
</dbReference>
<dbReference type="InterPro" id="IPR015655">
    <property type="entry name" value="PP2C"/>
</dbReference>
<feature type="compositionally biased region" description="Basic and acidic residues" evidence="1">
    <location>
        <begin position="255"/>
        <end position="267"/>
    </location>
</feature>
<dbReference type="EMBL" id="UINC01053388">
    <property type="protein sequence ID" value="SVB69843.1"/>
    <property type="molecule type" value="Genomic_DNA"/>
</dbReference>
<name>A0A382G5J1_9ZZZZ</name>
<dbReference type="InterPro" id="IPR001932">
    <property type="entry name" value="PPM-type_phosphatase-like_dom"/>
</dbReference>
<accession>A0A382G5J1</accession>
<evidence type="ECO:0000313" key="3">
    <source>
        <dbReference type="EMBL" id="SVB69843.1"/>
    </source>
</evidence>
<dbReference type="PROSITE" id="PS51746">
    <property type="entry name" value="PPM_2"/>
    <property type="match status" value="1"/>
</dbReference>
<feature type="domain" description="PPM-type phosphatase" evidence="2">
    <location>
        <begin position="6"/>
        <end position="234"/>
    </location>
</feature>
<dbReference type="Pfam" id="PF13672">
    <property type="entry name" value="PP2C_2"/>
    <property type="match status" value="1"/>
</dbReference>
<dbReference type="Gene3D" id="3.60.40.10">
    <property type="entry name" value="PPM-type phosphatase domain"/>
    <property type="match status" value="1"/>
</dbReference>
<dbReference type="PANTHER" id="PTHR47992">
    <property type="entry name" value="PROTEIN PHOSPHATASE"/>
    <property type="match status" value="1"/>
</dbReference>
<feature type="compositionally biased region" description="Acidic residues" evidence="1">
    <location>
        <begin position="268"/>
        <end position="284"/>
    </location>
</feature>
<proteinExistence type="predicted"/>
<dbReference type="InterPro" id="IPR036457">
    <property type="entry name" value="PPM-type-like_dom_sf"/>
</dbReference>
<gene>
    <name evidence="3" type="ORF">METZ01_LOCUS222697</name>
</gene>
<evidence type="ECO:0000256" key="1">
    <source>
        <dbReference type="SAM" id="MobiDB-lite"/>
    </source>
</evidence>
<protein>
    <recommendedName>
        <fullName evidence="2">PPM-type phosphatase domain-containing protein</fullName>
    </recommendedName>
</protein>
<dbReference type="AlphaFoldDB" id="A0A382G5J1"/>
<dbReference type="SMART" id="SM00332">
    <property type="entry name" value="PP2Cc"/>
    <property type="match status" value="1"/>
</dbReference>
<evidence type="ECO:0000259" key="2">
    <source>
        <dbReference type="PROSITE" id="PS51746"/>
    </source>
</evidence>
<sequence>MADQVRLAMESIAGRRPYQEDSVLAENLSNGRTLVAVADGMGGHAAGEVASALALETLVSALEDGEGLVAAFRLANERVHTGGAEPGKEGMGTTLVALLLDGDEYMIANVGDSRGYQVSSDGIRQLTEDHSFIAEAIKQGQPEEEAIRTPWKDVLTRAIGTQEEVEVDVVGPSPVQKDTAFLICSDGLYKTLNDEELRKLFAQSVAAQDAVKSLVTAAFEGGSDDNISVVIAEYGQVPRDTPLSTEILSYSPEADSERFNESAFEREGSEEEVPPTVESAEEAVSDGNSGVNSIVG</sequence>
<reference evidence="3" key="1">
    <citation type="submission" date="2018-05" db="EMBL/GenBank/DDBJ databases">
        <authorList>
            <person name="Lanie J.A."/>
            <person name="Ng W.-L."/>
            <person name="Kazmierczak K.M."/>
            <person name="Andrzejewski T.M."/>
            <person name="Davidsen T.M."/>
            <person name="Wayne K.J."/>
            <person name="Tettelin H."/>
            <person name="Glass J.I."/>
            <person name="Rusch D."/>
            <person name="Podicherti R."/>
            <person name="Tsui H.-C.T."/>
            <person name="Winkler M.E."/>
        </authorList>
    </citation>
    <scope>NUCLEOTIDE SEQUENCE</scope>
</reference>
<dbReference type="SMART" id="SM00331">
    <property type="entry name" value="PP2C_SIG"/>
    <property type="match status" value="1"/>
</dbReference>
<feature type="non-terminal residue" evidence="3">
    <location>
        <position position="296"/>
    </location>
</feature>
<dbReference type="SUPFAM" id="SSF81606">
    <property type="entry name" value="PP2C-like"/>
    <property type="match status" value="1"/>
</dbReference>
<dbReference type="GO" id="GO:0004722">
    <property type="term" value="F:protein serine/threonine phosphatase activity"/>
    <property type="evidence" value="ECO:0007669"/>
    <property type="project" value="InterPro"/>
</dbReference>
<organism evidence="3">
    <name type="scientific">marine metagenome</name>
    <dbReference type="NCBI Taxonomy" id="408172"/>
    <lineage>
        <taxon>unclassified sequences</taxon>
        <taxon>metagenomes</taxon>
        <taxon>ecological metagenomes</taxon>
    </lineage>
</organism>
<feature type="region of interest" description="Disordered" evidence="1">
    <location>
        <begin position="252"/>
        <end position="296"/>
    </location>
</feature>